<dbReference type="PANTHER" id="PTHR35204">
    <property type="entry name" value="YALI0A21131P"/>
    <property type="match status" value="1"/>
</dbReference>
<dbReference type="AlphaFoldDB" id="A0A0C9TQU4"/>
<reference evidence="1 2" key="1">
    <citation type="submission" date="2014-06" db="EMBL/GenBank/DDBJ databases">
        <authorList>
            <consortium name="DOE Joint Genome Institute"/>
            <person name="Kuo A."/>
            <person name="Kohler A."/>
            <person name="Nagy L.G."/>
            <person name="Floudas D."/>
            <person name="Copeland A."/>
            <person name="Barry K.W."/>
            <person name="Cichocki N."/>
            <person name="Veneault-Fourrey C."/>
            <person name="LaButti K."/>
            <person name="Lindquist E.A."/>
            <person name="Lipzen A."/>
            <person name="Lundell T."/>
            <person name="Morin E."/>
            <person name="Murat C."/>
            <person name="Sun H."/>
            <person name="Tunlid A."/>
            <person name="Henrissat B."/>
            <person name="Grigoriev I.V."/>
            <person name="Hibbett D.S."/>
            <person name="Martin F."/>
            <person name="Nordberg H.P."/>
            <person name="Cantor M.N."/>
            <person name="Hua S.X."/>
        </authorList>
    </citation>
    <scope>NUCLEOTIDE SEQUENCE [LARGE SCALE GENOMIC DNA]</scope>
    <source>
        <strain evidence="1 2">ATCC 200175</strain>
    </source>
</reference>
<reference evidence="2" key="2">
    <citation type="submission" date="2015-01" db="EMBL/GenBank/DDBJ databases">
        <title>Evolutionary Origins and Diversification of the Mycorrhizal Mutualists.</title>
        <authorList>
            <consortium name="DOE Joint Genome Institute"/>
            <consortium name="Mycorrhizal Genomics Consortium"/>
            <person name="Kohler A."/>
            <person name="Kuo A."/>
            <person name="Nagy L.G."/>
            <person name="Floudas D."/>
            <person name="Copeland A."/>
            <person name="Barry K.W."/>
            <person name="Cichocki N."/>
            <person name="Veneault-Fourrey C."/>
            <person name="LaButti K."/>
            <person name="Lindquist E.A."/>
            <person name="Lipzen A."/>
            <person name="Lundell T."/>
            <person name="Morin E."/>
            <person name="Murat C."/>
            <person name="Riley R."/>
            <person name="Ohm R."/>
            <person name="Sun H."/>
            <person name="Tunlid A."/>
            <person name="Henrissat B."/>
            <person name="Grigoriev I.V."/>
            <person name="Hibbett D.S."/>
            <person name="Martin F."/>
        </authorList>
    </citation>
    <scope>NUCLEOTIDE SEQUENCE [LARGE SCALE GENOMIC DNA]</scope>
    <source>
        <strain evidence="2">ATCC 200175</strain>
    </source>
</reference>
<protein>
    <submittedName>
        <fullName evidence="1">Uncharacterized protein</fullName>
    </submittedName>
</protein>
<dbReference type="OrthoDB" id="10261782at2759"/>
<dbReference type="Proteomes" id="UP000053647">
    <property type="component" value="Unassembled WGS sequence"/>
</dbReference>
<accession>A0A0C9TQU4</accession>
<dbReference type="PANTHER" id="PTHR35204:SF1">
    <property type="entry name" value="ENTEROTOXIN"/>
    <property type="match status" value="1"/>
</dbReference>
<proteinExistence type="predicted"/>
<dbReference type="InterPro" id="IPR038921">
    <property type="entry name" value="YOR389W-like"/>
</dbReference>
<gene>
    <name evidence="1" type="ORF">PAXINDRAFT_101062</name>
</gene>
<keyword evidence="2" id="KW-1185">Reference proteome</keyword>
<dbReference type="HOGENOM" id="CLU_017366_2_1_1"/>
<organism evidence="1 2">
    <name type="scientific">Paxillus involutus ATCC 200175</name>
    <dbReference type="NCBI Taxonomy" id="664439"/>
    <lineage>
        <taxon>Eukaryota</taxon>
        <taxon>Fungi</taxon>
        <taxon>Dikarya</taxon>
        <taxon>Basidiomycota</taxon>
        <taxon>Agaricomycotina</taxon>
        <taxon>Agaricomycetes</taxon>
        <taxon>Agaricomycetidae</taxon>
        <taxon>Boletales</taxon>
        <taxon>Paxilineae</taxon>
        <taxon>Paxillaceae</taxon>
        <taxon>Paxillus</taxon>
    </lineage>
</organism>
<dbReference type="EMBL" id="KN819359">
    <property type="protein sequence ID" value="KIJ12853.1"/>
    <property type="molecule type" value="Genomic_DNA"/>
</dbReference>
<evidence type="ECO:0000313" key="1">
    <source>
        <dbReference type="EMBL" id="KIJ12853.1"/>
    </source>
</evidence>
<sequence length="558" mass="62860">MILAQHIQAIQVPLGYSHWRPPAVVDDGLANWNMDDLPNPNATSHLVFETVNSLLQHWPNTRMRNGHTIVPGNIPKGTLLYHGTRQNELPPGPEWTATDPEHSVLFCGGESGEGCWLFTLATTRPLKVVYFDGSSAAKVEYGPLDAQDLIAWGTSRPWWTFEEIQRIRDLCKWGQDYGVDGFVRMEMDFEVMLCNFTSGVRVVSSSNLASVRPPRDNQALDPPALLKFEGMYAGSWHNHFPGEIRVQLDLAGLVSFYDVQLVPSLVPIRAGQERWDHRVQNTSSEDISAVKARLAEALTRPEGFSSGIDWMTLVRVIVDRYAGRLELIQYLLTTPATDLGTVLDLARKTQVQLRTMLTPYILHSAVPSIEFEFDWAVPVFKLCATTHTSSIESDSPSMTPSEQLILQAIRDTTREICRVVTKMWASGVHVGLDERLSPKALPNVVEATKLMNAWRSDVEHLMGWLDWNVWVKCKPTCGPEEMCYLPTWPVGFPWPDWFHQKPRPGDAESSSGTLAGAHQDFRTLVMKSVAMATVEGLSDDEWIRPQPKCIRRVQPYEF</sequence>
<evidence type="ECO:0000313" key="2">
    <source>
        <dbReference type="Proteomes" id="UP000053647"/>
    </source>
</evidence>
<name>A0A0C9TQU4_PAXIN</name>